<name>A0A8H4B0H0_GIGMA</name>
<dbReference type="OrthoDB" id="2441485at2759"/>
<gene>
    <name evidence="1" type="ORF">F8M41_024309</name>
</gene>
<dbReference type="AlphaFoldDB" id="A0A8H4B0H0"/>
<keyword evidence="2" id="KW-1185">Reference proteome</keyword>
<comment type="caution">
    <text evidence="1">The sequence shown here is derived from an EMBL/GenBank/DDBJ whole genome shotgun (WGS) entry which is preliminary data.</text>
</comment>
<dbReference type="Proteomes" id="UP000439903">
    <property type="component" value="Unassembled WGS sequence"/>
</dbReference>
<protein>
    <submittedName>
        <fullName evidence="1">Uncharacterized protein</fullName>
    </submittedName>
</protein>
<reference evidence="1 2" key="1">
    <citation type="journal article" date="2019" name="Environ. Microbiol.">
        <title>At the nexus of three kingdoms: the genome of the mycorrhizal fungus Gigaspora margarita provides insights into plant, endobacterial and fungal interactions.</title>
        <authorList>
            <person name="Venice F."/>
            <person name="Ghignone S."/>
            <person name="Salvioli di Fossalunga A."/>
            <person name="Amselem J."/>
            <person name="Novero M."/>
            <person name="Xianan X."/>
            <person name="Sedzielewska Toro K."/>
            <person name="Morin E."/>
            <person name="Lipzen A."/>
            <person name="Grigoriev I.V."/>
            <person name="Henrissat B."/>
            <person name="Martin F.M."/>
            <person name="Bonfante P."/>
        </authorList>
    </citation>
    <scope>NUCLEOTIDE SEQUENCE [LARGE SCALE GENOMIC DNA]</scope>
    <source>
        <strain evidence="1 2">BEG34</strain>
    </source>
</reference>
<proteinExistence type="predicted"/>
<dbReference type="EMBL" id="WTPW01000083">
    <property type="protein sequence ID" value="KAF0550631.1"/>
    <property type="molecule type" value="Genomic_DNA"/>
</dbReference>
<sequence>MNVKYRKTNVVAKYIYITANGPIEILYKNLREHNSLIDIEVFIQRVRFIIKFEEDPTNSRIEKDKRKAKNIEHSKQYILDEYSSQIESSEQKYNKDQVQNINKKQKLEFDDLVNSEYNSQISGYDINDSEYTKDKSGKIKLIARNQ</sequence>
<evidence type="ECO:0000313" key="1">
    <source>
        <dbReference type="EMBL" id="KAF0550631.1"/>
    </source>
</evidence>
<evidence type="ECO:0000313" key="2">
    <source>
        <dbReference type="Proteomes" id="UP000439903"/>
    </source>
</evidence>
<accession>A0A8H4B0H0</accession>
<organism evidence="1 2">
    <name type="scientific">Gigaspora margarita</name>
    <dbReference type="NCBI Taxonomy" id="4874"/>
    <lineage>
        <taxon>Eukaryota</taxon>
        <taxon>Fungi</taxon>
        <taxon>Fungi incertae sedis</taxon>
        <taxon>Mucoromycota</taxon>
        <taxon>Glomeromycotina</taxon>
        <taxon>Glomeromycetes</taxon>
        <taxon>Diversisporales</taxon>
        <taxon>Gigasporaceae</taxon>
        <taxon>Gigaspora</taxon>
    </lineage>
</organism>